<dbReference type="RefSeq" id="WP_143556689.1">
    <property type="nucleotide sequence ID" value="NZ_PDJG01000001.1"/>
</dbReference>
<name>A0A2A9E306_9MICO</name>
<dbReference type="AlphaFoldDB" id="A0A2A9E306"/>
<evidence type="ECO:0000313" key="1">
    <source>
        <dbReference type="EMBL" id="PFG33036.1"/>
    </source>
</evidence>
<dbReference type="OrthoDB" id="3233171at2"/>
<sequence length="83" mass="9191">MGGQHGVDREDALHAMLNYDARFPGFDVPRAGCTTRPDLWIGPQRRRGAPLLEVMTETTGSGIIVFHVMIARPKFLALLEEGE</sequence>
<dbReference type="Proteomes" id="UP000225548">
    <property type="component" value="Unassembled WGS sequence"/>
</dbReference>
<organism evidence="1 2">
    <name type="scientific">Sanguibacter antarcticus</name>
    <dbReference type="NCBI Taxonomy" id="372484"/>
    <lineage>
        <taxon>Bacteria</taxon>
        <taxon>Bacillati</taxon>
        <taxon>Actinomycetota</taxon>
        <taxon>Actinomycetes</taxon>
        <taxon>Micrococcales</taxon>
        <taxon>Sanguibacteraceae</taxon>
        <taxon>Sanguibacter</taxon>
    </lineage>
</organism>
<comment type="caution">
    <text evidence="1">The sequence shown here is derived from an EMBL/GenBank/DDBJ whole genome shotgun (WGS) entry which is preliminary data.</text>
</comment>
<gene>
    <name evidence="1" type="ORF">ATL42_0888</name>
</gene>
<dbReference type="EMBL" id="PDJG01000001">
    <property type="protein sequence ID" value="PFG33036.1"/>
    <property type="molecule type" value="Genomic_DNA"/>
</dbReference>
<reference evidence="1 2" key="1">
    <citation type="submission" date="2017-10" db="EMBL/GenBank/DDBJ databases">
        <title>Sequencing the genomes of 1000 actinobacteria strains.</title>
        <authorList>
            <person name="Klenk H.-P."/>
        </authorList>
    </citation>
    <scope>NUCLEOTIDE SEQUENCE [LARGE SCALE GENOMIC DNA]</scope>
    <source>
        <strain evidence="1 2">DSM 18966</strain>
    </source>
</reference>
<proteinExistence type="predicted"/>
<protein>
    <submittedName>
        <fullName evidence="1">Uncharacterized protein</fullName>
    </submittedName>
</protein>
<keyword evidence="2" id="KW-1185">Reference proteome</keyword>
<accession>A0A2A9E306</accession>
<evidence type="ECO:0000313" key="2">
    <source>
        <dbReference type="Proteomes" id="UP000225548"/>
    </source>
</evidence>